<dbReference type="EMBL" id="RFAR01000008">
    <property type="protein sequence ID" value="RMD01270.1"/>
    <property type="molecule type" value="Genomic_DNA"/>
</dbReference>
<dbReference type="OrthoDB" id="8592801at2"/>
<keyword evidence="2" id="KW-1185">Reference proteome</keyword>
<sequence length="221" mass="25891">MKFEAGDEIDNDHCTVLTHEFLRCDDAFKEFCKHAEQMIIQGQTRELSYKAYNAYTSFIHHLYEFLMGCHARDAKNTDITNTRGDQRIKIIEGYVMHHAQRIMDQYRDSIRNGTAPSSVNHISCYEITVPSDFAKDFREFRNKAVGHVAYERASTLSLSAFYQKYHKFLYLLYRESIYWWGKRSEEFPNLKEITDFSVTLAEENAYSGAQPRSFQSLDAAR</sequence>
<reference evidence="1 2" key="1">
    <citation type="submission" date="2018-10" db="EMBL/GenBank/DDBJ databases">
        <title>Draft genome sequence of Aquitalea MWU14-2217 isolated from a wild cranberry bog in Provincetown, Massachusetts.</title>
        <authorList>
            <person name="Ebadzadsahrai G."/>
            <person name="Soby S."/>
        </authorList>
    </citation>
    <scope>NUCLEOTIDE SEQUENCE [LARGE SCALE GENOMIC DNA]</scope>
    <source>
        <strain evidence="1 2">MWU14-2217</strain>
    </source>
</reference>
<proteinExistence type="predicted"/>
<organism evidence="1 2">
    <name type="scientific">Aquitalea palustris</name>
    <dbReference type="NCBI Taxonomy" id="2480983"/>
    <lineage>
        <taxon>Bacteria</taxon>
        <taxon>Pseudomonadati</taxon>
        <taxon>Pseudomonadota</taxon>
        <taxon>Betaproteobacteria</taxon>
        <taxon>Neisseriales</taxon>
        <taxon>Chromobacteriaceae</taxon>
        <taxon>Aquitalea</taxon>
    </lineage>
</organism>
<accession>A0A454JMI4</accession>
<evidence type="ECO:0000313" key="1">
    <source>
        <dbReference type="EMBL" id="RMD01270.1"/>
    </source>
</evidence>
<dbReference type="AlphaFoldDB" id="A0A454JMI4"/>
<comment type="caution">
    <text evidence="1">The sequence shown here is derived from an EMBL/GenBank/DDBJ whole genome shotgun (WGS) entry which is preliminary data.</text>
</comment>
<gene>
    <name evidence="1" type="ORF">EAY64_02920</name>
</gene>
<evidence type="ECO:0000313" key="2">
    <source>
        <dbReference type="Proteomes" id="UP000274139"/>
    </source>
</evidence>
<dbReference type="Proteomes" id="UP000274139">
    <property type="component" value="Unassembled WGS sequence"/>
</dbReference>
<protein>
    <submittedName>
        <fullName evidence="1">Uncharacterized protein</fullName>
    </submittedName>
</protein>
<name>A0A454JMI4_9NEIS</name>